<feature type="chain" id="PRO_5018056963" evidence="1">
    <location>
        <begin position="30"/>
        <end position="682"/>
    </location>
</feature>
<feature type="signal peptide" evidence="1">
    <location>
        <begin position="1"/>
        <end position="29"/>
    </location>
</feature>
<protein>
    <submittedName>
        <fullName evidence="2">Carboxypeptidase regulatory-like domain-containing protein</fullName>
    </submittedName>
</protein>
<organism evidence="2 3">
    <name type="scientific">Paraburkholderia dinghuensis</name>
    <dbReference type="NCBI Taxonomy" id="2305225"/>
    <lineage>
        <taxon>Bacteria</taxon>
        <taxon>Pseudomonadati</taxon>
        <taxon>Pseudomonadota</taxon>
        <taxon>Betaproteobacteria</taxon>
        <taxon>Burkholderiales</taxon>
        <taxon>Burkholderiaceae</taxon>
        <taxon>Paraburkholderia</taxon>
    </lineage>
</organism>
<reference evidence="2 3" key="1">
    <citation type="submission" date="2018-11" db="EMBL/GenBank/DDBJ databases">
        <title>Paraburkholderia sp. DHOA04, isolated from soil.</title>
        <authorList>
            <person name="Gao Z.-H."/>
            <person name="Qiu L.-H."/>
            <person name="Fu J.-C."/>
        </authorList>
    </citation>
    <scope>NUCLEOTIDE SEQUENCE [LARGE SCALE GENOMIC DNA]</scope>
    <source>
        <strain evidence="2 3">DHOA04</strain>
    </source>
</reference>
<dbReference type="AlphaFoldDB" id="A0A3N6NW89"/>
<dbReference type="EMBL" id="RQIS01000011">
    <property type="protein sequence ID" value="RQH04893.1"/>
    <property type="molecule type" value="Genomic_DNA"/>
</dbReference>
<dbReference type="Proteomes" id="UP000272778">
    <property type="component" value="Unassembled WGS sequence"/>
</dbReference>
<keyword evidence="3" id="KW-1185">Reference proteome</keyword>
<dbReference type="PROSITE" id="PS51257">
    <property type="entry name" value="PROKAR_LIPOPROTEIN"/>
    <property type="match status" value="1"/>
</dbReference>
<comment type="caution">
    <text evidence="2">The sequence shown here is derived from an EMBL/GenBank/DDBJ whole genome shotgun (WGS) entry which is preliminary data.</text>
</comment>
<name>A0A3N6NW89_9BURK</name>
<evidence type="ECO:0000256" key="1">
    <source>
        <dbReference type="SAM" id="SignalP"/>
    </source>
</evidence>
<keyword evidence="1" id="KW-0732">Signal</keyword>
<sequence>MNQKKESLRNIQTGLKLTVAGAFALSLLAACGGGSSSGSPTASAPTPSSIGGTVAVGNALAGANVTLIDATGKSTTTTSDVSGSYSIPLAGLTAPFLLVATDPSGVSAPMYSVTASVPTGSSAPAVANITPLTTAVAAELTSDGNPMDLTNPSTLTTQVTPANVSGAVSTLNGILAPVLAANNVTGAFDPISTPFTPNQTGPDAVIDSVVVAPSASGGLQLSSVSDPTTTVSLNSATTSTTTLAAPPSDIAPDYLATLLSQLSSCFAGTTTACSSAIDANYLENGYSSANENSATAAFEAFHPGISATGATITGAKTLAYWPAGQSPLLPNITNPSALVRLYFTSASGQNNFAVTVVQQTQAATPTSPAVWDVIGNQEAYDVTITSFLAQRQFLDTADANGNRYESGLNISIATHANWVNQPNVNAVNVTGPGLPDGGVWLEQRSGTGNNTLALSSAAVTAAPTSPVVSSSNTSLYRWSWQAMPGVTTFTFAPKANNNGYYPMTPLTAQTLPAANSVYTATGYDVNGAVVGSATIINSTTPMLSNAAAGVPWQTFGSDVLANFTNPSGSLADAQASVNVDWSGLVNGQNIAPLVSGVQIQAGSDTSSPTPAEVDGWWKTSAPTVQAGGQYSATVTAGVDQSGAQTCSPACTFPALTTGVSRLLQLNWNADGVNYYNFAKYND</sequence>
<dbReference type="OrthoDB" id="8572778at2"/>
<gene>
    <name evidence="2" type="ORF">D1Y85_15850</name>
</gene>
<keyword evidence="2" id="KW-0378">Hydrolase</keyword>
<keyword evidence="2" id="KW-0645">Protease</keyword>
<proteinExistence type="predicted"/>
<keyword evidence="2" id="KW-0121">Carboxypeptidase</keyword>
<evidence type="ECO:0000313" key="2">
    <source>
        <dbReference type="EMBL" id="RQH04893.1"/>
    </source>
</evidence>
<evidence type="ECO:0000313" key="3">
    <source>
        <dbReference type="Proteomes" id="UP000272778"/>
    </source>
</evidence>
<accession>A0A3N6NW89</accession>
<dbReference type="GO" id="GO:0004180">
    <property type="term" value="F:carboxypeptidase activity"/>
    <property type="evidence" value="ECO:0007669"/>
    <property type="project" value="UniProtKB-KW"/>
</dbReference>
<dbReference type="RefSeq" id="WP_124152029.1">
    <property type="nucleotide sequence ID" value="NZ_RQIS01000011.1"/>
</dbReference>